<accession>A0ABS4KLW7</accession>
<name>A0ABS4KLW7_9FIRM</name>
<proteinExistence type="predicted"/>
<reference evidence="1 2" key="1">
    <citation type="submission" date="2021-03" db="EMBL/GenBank/DDBJ databases">
        <title>Genomic Encyclopedia of Type Strains, Phase IV (KMG-IV): sequencing the most valuable type-strain genomes for metagenomic binning, comparative biology and taxonomic classification.</title>
        <authorList>
            <person name="Goeker M."/>
        </authorList>
    </citation>
    <scope>NUCLEOTIDE SEQUENCE [LARGE SCALE GENOMIC DNA]</scope>
    <source>
        <strain evidence="1 2">DSM 27512</strain>
    </source>
</reference>
<organism evidence="1 2">
    <name type="scientific">Acetoanaerobium pronyense</name>
    <dbReference type="NCBI Taxonomy" id="1482736"/>
    <lineage>
        <taxon>Bacteria</taxon>
        <taxon>Bacillati</taxon>
        <taxon>Bacillota</taxon>
        <taxon>Clostridia</taxon>
        <taxon>Peptostreptococcales</taxon>
        <taxon>Filifactoraceae</taxon>
        <taxon>Acetoanaerobium</taxon>
    </lineage>
</organism>
<sequence>MSNLIVGLIIIAIICASIAKIIIEKKKGVKCIGCPESGSKKNGCGCSSLK</sequence>
<evidence type="ECO:0000313" key="1">
    <source>
        <dbReference type="EMBL" id="MBP2028784.1"/>
    </source>
</evidence>
<evidence type="ECO:0008006" key="3">
    <source>
        <dbReference type="Google" id="ProtNLM"/>
    </source>
</evidence>
<dbReference type="RefSeq" id="WP_209661840.1">
    <property type="nucleotide sequence ID" value="NZ_JAGGLI010000040.1"/>
</dbReference>
<comment type="caution">
    <text evidence="1">The sequence shown here is derived from an EMBL/GenBank/DDBJ whole genome shotgun (WGS) entry which is preliminary data.</text>
</comment>
<gene>
    <name evidence="1" type="ORF">J2Z35_002614</name>
</gene>
<evidence type="ECO:0000313" key="2">
    <source>
        <dbReference type="Proteomes" id="UP001314903"/>
    </source>
</evidence>
<dbReference type="EMBL" id="JAGGLI010000040">
    <property type="protein sequence ID" value="MBP2028784.1"/>
    <property type="molecule type" value="Genomic_DNA"/>
</dbReference>
<dbReference type="Proteomes" id="UP001314903">
    <property type="component" value="Unassembled WGS sequence"/>
</dbReference>
<keyword evidence="2" id="KW-1185">Reference proteome</keyword>
<protein>
    <recommendedName>
        <fullName evidence="3">FeoB-associated Cys-rich membrane protein</fullName>
    </recommendedName>
</protein>